<feature type="transmembrane region" description="Helical" evidence="2">
    <location>
        <begin position="298"/>
        <end position="321"/>
    </location>
</feature>
<feature type="compositionally biased region" description="Basic and acidic residues" evidence="1">
    <location>
        <begin position="574"/>
        <end position="585"/>
    </location>
</feature>
<feature type="transmembrane region" description="Helical" evidence="2">
    <location>
        <begin position="524"/>
        <end position="549"/>
    </location>
</feature>
<gene>
    <name evidence="3" type="ORF">CATYP_00280</name>
</gene>
<feature type="transmembrane region" description="Helical" evidence="2">
    <location>
        <begin position="327"/>
        <end position="346"/>
    </location>
</feature>
<evidence type="ECO:0000313" key="3">
    <source>
        <dbReference type="EMBL" id="AIG63401.1"/>
    </source>
</evidence>
<keyword evidence="2" id="KW-0472">Membrane</keyword>
<keyword evidence="4" id="KW-1185">Reference proteome</keyword>
<feature type="transmembrane region" description="Helical" evidence="2">
    <location>
        <begin position="403"/>
        <end position="421"/>
    </location>
</feature>
<dbReference type="Proteomes" id="UP000028504">
    <property type="component" value="Chromosome"/>
</dbReference>
<sequence length="787" mass="83384">MTMAATTASASELALLAVLSLLALVIPGATVTFAFTRRPGLSLAASVPTTIGILGLFSWVYGAQEIPVTVASLTAGCVVTLIVALALGSVAARASNATGNFRRGPANEAARDADAPRPGREAENSPAAASGSSSPVSSSRVPPGHLQAPAGLSMPWLAPLASAASVAAITIWATIYCCQIMIRLGDRGLRSIPQGWDMHWHASLVHWVHTAGIISPTHTGELRYAEDHMLVYYPTGWHTACDFATSIAWRLTGREWDDVEAINLFMALSITLAAAGSAAALTWVVSRRAVRHTGVAAGALRWAAVTTAALAGALLPAWQIIFFDGSWPVGFGLGLGGIAAAVTIQAVTSQRRAWVASIAAALSILGAVQTHASTATLLAAALGLWFIQQLVRPTPGTTRMRIVFHLTLAAVLTAAPFYPQFRVGLGNVSEVAETVGQETDTLSGAWSRAIFMQTKFFDFYEDRTFWYALVVLGLVGLLVACARGGAWLAGLAVVAIVGTAHSLHRFDGVFGQLVGAFTSLNYNAPHRIALIAAMAVASGVGLLALYLVFIPLARGAGRLAAATINDAPTTRSTAAHDEALTREPRPSAQRPRATDARPHRRVGAAAGASVIAASVVLSALWAPPTVRAEKPALEILLAADKTGRMVSAADMGALDWLRDRMLESNAPFSILSVPEAGMSWGYITHDLPMVYTHYLADRYQDQLDTNTVLYEADQISGDPNARVDAAACRTGIRYLIDSKAMFWGLPPYPSFENLQNAPGLTEVYSDGEEVRIFEVDSWDPYRCTSVR</sequence>
<feature type="region of interest" description="Disordered" evidence="1">
    <location>
        <begin position="570"/>
        <end position="599"/>
    </location>
</feature>
<feature type="compositionally biased region" description="Low complexity" evidence="1">
    <location>
        <begin position="125"/>
        <end position="143"/>
    </location>
</feature>
<feature type="region of interest" description="Disordered" evidence="1">
    <location>
        <begin position="101"/>
        <end position="143"/>
    </location>
</feature>
<keyword evidence="2" id="KW-1133">Transmembrane helix</keyword>
<keyword evidence="2" id="KW-0812">Transmembrane</keyword>
<feature type="transmembrane region" description="Helical" evidence="2">
    <location>
        <begin position="44"/>
        <end position="63"/>
    </location>
</feature>
<dbReference type="Pfam" id="PF20176">
    <property type="entry name" value="DUF6541"/>
    <property type="match status" value="1"/>
</dbReference>
<feature type="transmembrane region" description="Helical" evidence="2">
    <location>
        <begin position="602"/>
        <end position="622"/>
    </location>
</feature>
<feature type="compositionally biased region" description="Basic and acidic residues" evidence="1">
    <location>
        <begin position="109"/>
        <end position="123"/>
    </location>
</feature>
<feature type="transmembrane region" description="Helical" evidence="2">
    <location>
        <begin position="230"/>
        <end position="249"/>
    </location>
</feature>
<proteinExistence type="predicted"/>
<protein>
    <recommendedName>
        <fullName evidence="5">Arabinofuranosyltransferase AftA N-terminal domain-containing protein</fullName>
    </recommendedName>
</protein>
<feature type="transmembrane region" description="Helical" evidence="2">
    <location>
        <begin position="156"/>
        <end position="182"/>
    </location>
</feature>
<evidence type="ECO:0000256" key="2">
    <source>
        <dbReference type="SAM" id="Phobius"/>
    </source>
</evidence>
<feature type="transmembrane region" description="Helical" evidence="2">
    <location>
        <begin position="70"/>
        <end position="92"/>
    </location>
</feature>
<evidence type="ECO:0000313" key="4">
    <source>
        <dbReference type="Proteomes" id="UP000028504"/>
    </source>
</evidence>
<feature type="transmembrane region" description="Helical" evidence="2">
    <location>
        <begin position="375"/>
        <end position="391"/>
    </location>
</feature>
<dbReference type="EMBL" id="CP008944">
    <property type="protein sequence ID" value="AIG63401.1"/>
    <property type="molecule type" value="Genomic_DNA"/>
</dbReference>
<accession>A0ABM5QKY8</accession>
<organism evidence="3 4">
    <name type="scientific">Corynebacterium atypicum</name>
    <dbReference type="NCBI Taxonomy" id="191610"/>
    <lineage>
        <taxon>Bacteria</taxon>
        <taxon>Bacillati</taxon>
        <taxon>Actinomycetota</taxon>
        <taxon>Actinomycetes</taxon>
        <taxon>Mycobacteriales</taxon>
        <taxon>Corynebacteriaceae</taxon>
        <taxon>Corynebacterium</taxon>
    </lineage>
</organism>
<evidence type="ECO:0000256" key="1">
    <source>
        <dbReference type="SAM" id="MobiDB-lite"/>
    </source>
</evidence>
<dbReference type="InterPro" id="IPR046671">
    <property type="entry name" value="DUF6541"/>
</dbReference>
<name>A0ABM5QKY8_9CORY</name>
<evidence type="ECO:0008006" key="5">
    <source>
        <dbReference type="Google" id="ProtNLM"/>
    </source>
</evidence>
<feature type="transmembrane region" description="Helical" evidence="2">
    <location>
        <begin position="261"/>
        <end position="286"/>
    </location>
</feature>
<feature type="transmembrane region" description="Helical" evidence="2">
    <location>
        <begin position="464"/>
        <end position="481"/>
    </location>
</feature>
<reference evidence="3 4" key="1">
    <citation type="submission" date="2014-07" db="EMBL/GenBank/DDBJ databases">
        <title>Complete genome sequence of Corynebacterium atypicum DSM 44849: identifiction of the mycolic acid biosynthesis genes.</title>
        <authorList>
            <person name="Tippelt A."/>
            <person name="Mollmann S."/>
            <person name="Albersmeier A."/>
            <person name="Jaenicke S."/>
            <person name="Ruckert C."/>
            <person name="Tauch A."/>
        </authorList>
    </citation>
    <scope>NUCLEOTIDE SEQUENCE [LARGE SCALE GENOMIC DNA]</scope>
    <source>
        <strain evidence="3 4">R2070</strain>
    </source>
</reference>